<keyword evidence="3" id="KW-0201">Cytochrome c-type biogenesis</keyword>
<dbReference type="Proteomes" id="UP001183643">
    <property type="component" value="Unassembled WGS sequence"/>
</dbReference>
<keyword evidence="9" id="KW-1185">Reference proteome</keyword>
<organism evidence="8 9">
    <name type="scientific">Catenuloplanes atrovinosus</name>
    <dbReference type="NCBI Taxonomy" id="137266"/>
    <lineage>
        <taxon>Bacteria</taxon>
        <taxon>Bacillati</taxon>
        <taxon>Actinomycetota</taxon>
        <taxon>Actinomycetes</taxon>
        <taxon>Micromonosporales</taxon>
        <taxon>Micromonosporaceae</taxon>
        <taxon>Catenuloplanes</taxon>
    </lineage>
</organism>
<comment type="subcellular location">
    <subcellularLocation>
        <location evidence="1">Membrane</location>
        <topology evidence="1">Multi-pass membrane protein</topology>
    </subcellularLocation>
</comment>
<evidence type="ECO:0000256" key="1">
    <source>
        <dbReference type="ARBA" id="ARBA00004141"/>
    </source>
</evidence>
<dbReference type="RefSeq" id="WP_310373751.1">
    <property type="nucleotide sequence ID" value="NZ_JAVDYB010000001.1"/>
</dbReference>
<dbReference type="GO" id="GO:0017004">
    <property type="term" value="P:cytochrome complex assembly"/>
    <property type="evidence" value="ECO:0007669"/>
    <property type="project" value="UniProtKB-KW"/>
</dbReference>
<sequence>MTTVDDKPAVDTPPRPNPAWALLRNSWRQLTSMRTALTLLFLLAIASIPGSVLPQRNVSAQAVSDYFRDHPDLAPTLDRLGAFDAYASVWFSAIYVLLFTSLIGCIVPRIREHWRAVRMTPPEAPRRLDRLAASSPAEEVEGTPAEAAARIRGTLRAARWRTAAREQADGSWTVSAEKGHTKETGNLLFHGALLAVLAGVAFGGWYGWHGNRILVAGEDTAFCNSVPQFDESGLGPRVDDADLPPFCLELTDFRADFLETGMPEFFEATVTVDEDGARRSERFSVNSPLRLDGASVYLLGHGYAPVIRYTDRYGVTQERVSPFLSTDPLLTSEGVAKFPDANVDPATGQRQDDQQIGFQGIYVPTMPEEGLVVQSVHPAENNPGLTLIAYRGNLGEDAGIPNSVYSINQAQIDRGKLTQVGEARLLRPGESWTLDDGGTVTFVGTRQYATISIRQDPGQLFVLVSAVLGLIGLTLSLYGKRRRVFFRITAADLGESSTTGRSSLMEAGGLPRTDYPGFADEFAELVAATRPGGRRAEDTAEGTE</sequence>
<feature type="domain" description="ResB-like" evidence="7">
    <location>
        <begin position="33"/>
        <end position="523"/>
    </location>
</feature>
<dbReference type="InterPro" id="IPR023494">
    <property type="entry name" value="Cyt_c_bgen_Ccs1/CcsB/ResB"/>
</dbReference>
<evidence type="ECO:0000313" key="8">
    <source>
        <dbReference type="EMBL" id="MDR7279752.1"/>
    </source>
</evidence>
<gene>
    <name evidence="8" type="ORF">J2S41_006530</name>
</gene>
<name>A0AAE3YW27_9ACTN</name>
<evidence type="ECO:0000259" key="7">
    <source>
        <dbReference type="Pfam" id="PF05140"/>
    </source>
</evidence>
<feature type="transmembrane region" description="Helical" evidence="6">
    <location>
        <begin position="460"/>
        <end position="478"/>
    </location>
</feature>
<dbReference type="Pfam" id="PF05140">
    <property type="entry name" value="ResB"/>
    <property type="match status" value="1"/>
</dbReference>
<keyword evidence="4 6" id="KW-1133">Transmembrane helix</keyword>
<proteinExistence type="predicted"/>
<evidence type="ECO:0000256" key="5">
    <source>
        <dbReference type="ARBA" id="ARBA00023136"/>
    </source>
</evidence>
<feature type="transmembrane region" description="Helical" evidence="6">
    <location>
        <begin position="36"/>
        <end position="53"/>
    </location>
</feature>
<reference evidence="8" key="1">
    <citation type="submission" date="2023-07" db="EMBL/GenBank/DDBJ databases">
        <title>Sequencing the genomes of 1000 actinobacteria strains.</title>
        <authorList>
            <person name="Klenk H.-P."/>
        </authorList>
    </citation>
    <scope>NUCLEOTIDE SEQUENCE</scope>
    <source>
        <strain evidence="8">DSM 44707</strain>
    </source>
</reference>
<feature type="transmembrane region" description="Helical" evidence="6">
    <location>
        <begin position="89"/>
        <end position="110"/>
    </location>
</feature>
<evidence type="ECO:0000256" key="6">
    <source>
        <dbReference type="SAM" id="Phobius"/>
    </source>
</evidence>
<dbReference type="EMBL" id="JAVDYB010000001">
    <property type="protein sequence ID" value="MDR7279752.1"/>
    <property type="molecule type" value="Genomic_DNA"/>
</dbReference>
<evidence type="ECO:0000256" key="4">
    <source>
        <dbReference type="ARBA" id="ARBA00022989"/>
    </source>
</evidence>
<dbReference type="GO" id="GO:0016020">
    <property type="term" value="C:membrane"/>
    <property type="evidence" value="ECO:0007669"/>
    <property type="project" value="UniProtKB-SubCell"/>
</dbReference>
<keyword evidence="5 6" id="KW-0472">Membrane</keyword>
<comment type="caution">
    <text evidence="8">The sequence shown here is derived from an EMBL/GenBank/DDBJ whole genome shotgun (WGS) entry which is preliminary data.</text>
</comment>
<dbReference type="PANTHER" id="PTHR31566">
    <property type="entry name" value="CYTOCHROME C BIOGENESIS PROTEIN CCS1, CHLOROPLASTIC"/>
    <property type="match status" value="1"/>
</dbReference>
<dbReference type="InterPro" id="IPR007816">
    <property type="entry name" value="ResB-like_domain"/>
</dbReference>
<dbReference type="AlphaFoldDB" id="A0AAE3YW27"/>
<keyword evidence="2 6" id="KW-0812">Transmembrane</keyword>
<evidence type="ECO:0000313" key="9">
    <source>
        <dbReference type="Proteomes" id="UP001183643"/>
    </source>
</evidence>
<evidence type="ECO:0000256" key="2">
    <source>
        <dbReference type="ARBA" id="ARBA00022692"/>
    </source>
</evidence>
<evidence type="ECO:0000256" key="3">
    <source>
        <dbReference type="ARBA" id="ARBA00022748"/>
    </source>
</evidence>
<dbReference type="PANTHER" id="PTHR31566:SF0">
    <property type="entry name" value="CYTOCHROME C BIOGENESIS PROTEIN CCS1, CHLOROPLASTIC"/>
    <property type="match status" value="1"/>
</dbReference>
<accession>A0AAE3YW27</accession>
<protein>
    <submittedName>
        <fullName evidence="8">Cytochrome c biogenesis protein</fullName>
    </submittedName>
</protein>
<feature type="transmembrane region" description="Helical" evidence="6">
    <location>
        <begin position="187"/>
        <end position="208"/>
    </location>
</feature>